<dbReference type="SUPFAM" id="SSF143120">
    <property type="entry name" value="YefM-like"/>
    <property type="match status" value="1"/>
</dbReference>
<keyword evidence="4" id="KW-1185">Reference proteome</keyword>
<dbReference type="InterPro" id="IPR006442">
    <property type="entry name" value="Antitoxin_Phd/YefM"/>
</dbReference>
<name>A0A849VZ54_9HYPH</name>
<reference evidence="3 4" key="1">
    <citation type="submission" date="2020-05" db="EMBL/GenBank/DDBJ databases">
        <authorList>
            <person name="Kim M.K."/>
        </authorList>
    </citation>
    <scope>NUCLEOTIDE SEQUENCE [LARGE SCALE GENOMIC DNA]</scope>
    <source>
        <strain evidence="3 4">BT25</strain>
    </source>
</reference>
<accession>A0A849VZ54</accession>
<comment type="similarity">
    <text evidence="1 2">Belongs to the phD/YefM antitoxin family.</text>
</comment>
<dbReference type="RefSeq" id="WP_113281345.1">
    <property type="nucleotide sequence ID" value="NZ_JABUMX010000004.1"/>
</dbReference>
<evidence type="ECO:0000256" key="2">
    <source>
        <dbReference type="RuleBase" id="RU362080"/>
    </source>
</evidence>
<proteinExistence type="inferred from homology"/>
<gene>
    <name evidence="3" type="ORF">HQ945_17525</name>
</gene>
<dbReference type="EMBL" id="JABUMX010000004">
    <property type="protein sequence ID" value="NTS33063.1"/>
    <property type="molecule type" value="Genomic_DNA"/>
</dbReference>
<dbReference type="Pfam" id="PF02604">
    <property type="entry name" value="PhdYeFM_antitox"/>
    <property type="match status" value="1"/>
</dbReference>
<comment type="function">
    <text evidence="2">Antitoxin component of a type II toxin-antitoxin (TA) system.</text>
</comment>
<organism evidence="3 4">
    <name type="scientific">Phyllobacterium pellucidum</name>
    <dbReference type="NCBI Taxonomy" id="2740464"/>
    <lineage>
        <taxon>Bacteria</taxon>
        <taxon>Pseudomonadati</taxon>
        <taxon>Pseudomonadota</taxon>
        <taxon>Alphaproteobacteria</taxon>
        <taxon>Hyphomicrobiales</taxon>
        <taxon>Phyllobacteriaceae</taxon>
        <taxon>Phyllobacterium</taxon>
    </lineage>
</organism>
<dbReference type="Proteomes" id="UP000550508">
    <property type="component" value="Unassembled WGS sequence"/>
</dbReference>
<dbReference type="AlphaFoldDB" id="A0A849VZ54"/>
<evidence type="ECO:0000256" key="1">
    <source>
        <dbReference type="ARBA" id="ARBA00009981"/>
    </source>
</evidence>
<protein>
    <recommendedName>
        <fullName evidence="2">Antitoxin</fullName>
    </recommendedName>
</protein>
<evidence type="ECO:0000313" key="3">
    <source>
        <dbReference type="EMBL" id="NTS33063.1"/>
    </source>
</evidence>
<sequence>MSTIVDKAIAGEPTVLLRQGRKVAVVISFQEYERLSRIPSLGQLLAGFPGDADDLSDRHAPRNRQT</sequence>
<comment type="caution">
    <text evidence="3">The sequence shown here is derived from an EMBL/GenBank/DDBJ whole genome shotgun (WGS) entry which is preliminary data.</text>
</comment>
<dbReference type="InterPro" id="IPR036165">
    <property type="entry name" value="YefM-like_sf"/>
</dbReference>
<evidence type="ECO:0000313" key="4">
    <source>
        <dbReference type="Proteomes" id="UP000550508"/>
    </source>
</evidence>
<dbReference type="Gene3D" id="3.40.1620.10">
    <property type="entry name" value="YefM-like domain"/>
    <property type="match status" value="1"/>
</dbReference>